<gene>
    <name evidence="1" type="ORF">GCM10022277_32590</name>
</gene>
<comment type="caution">
    <text evidence="1">The sequence shown here is derived from an EMBL/GenBank/DDBJ whole genome shotgun (WGS) entry which is preliminary data.</text>
</comment>
<organism evidence="1 2">
    <name type="scientific">Litoribacillus peritrichatus</name>
    <dbReference type="NCBI Taxonomy" id="718191"/>
    <lineage>
        <taxon>Bacteria</taxon>
        <taxon>Pseudomonadati</taxon>
        <taxon>Pseudomonadota</taxon>
        <taxon>Gammaproteobacteria</taxon>
        <taxon>Oceanospirillales</taxon>
        <taxon>Oceanospirillaceae</taxon>
        <taxon>Litoribacillus</taxon>
    </lineage>
</organism>
<keyword evidence="2" id="KW-1185">Reference proteome</keyword>
<evidence type="ECO:0000313" key="1">
    <source>
        <dbReference type="EMBL" id="GAA3933475.1"/>
    </source>
</evidence>
<dbReference type="Proteomes" id="UP001501565">
    <property type="component" value="Unassembled WGS sequence"/>
</dbReference>
<accession>A0ABP7MZL3</accession>
<name>A0ABP7MZL3_9GAMM</name>
<evidence type="ECO:0000313" key="2">
    <source>
        <dbReference type="Proteomes" id="UP001501565"/>
    </source>
</evidence>
<dbReference type="EMBL" id="BAABBN010000012">
    <property type="protein sequence ID" value="GAA3933475.1"/>
    <property type="molecule type" value="Genomic_DNA"/>
</dbReference>
<reference evidence="2" key="1">
    <citation type="journal article" date="2019" name="Int. J. Syst. Evol. Microbiol.">
        <title>The Global Catalogue of Microorganisms (GCM) 10K type strain sequencing project: providing services to taxonomists for standard genome sequencing and annotation.</title>
        <authorList>
            <consortium name="The Broad Institute Genomics Platform"/>
            <consortium name="The Broad Institute Genome Sequencing Center for Infectious Disease"/>
            <person name="Wu L."/>
            <person name="Ma J."/>
        </authorList>
    </citation>
    <scope>NUCLEOTIDE SEQUENCE [LARGE SCALE GENOMIC DNA]</scope>
    <source>
        <strain evidence="2">JCM 17551</strain>
    </source>
</reference>
<proteinExistence type="predicted"/>
<sequence>MLALNDPLFRGCVWYAKAMLLHGVDELCPKDFGQSSSVEQVLAMFLLPSMFVFAEPAIGHDEVNVRVEL</sequence>
<protein>
    <submittedName>
        <fullName evidence="1">Uncharacterized protein</fullName>
    </submittedName>
</protein>